<keyword evidence="2" id="KW-1133">Transmembrane helix</keyword>
<evidence type="ECO:0000313" key="3">
    <source>
        <dbReference type="EMBL" id="MBB4749297.1"/>
    </source>
</evidence>
<sequence>MTGCYQDGGGRVGGMWVRHRVEWITALVAVLLGIGYLLLPPMGSDLAAQVARAAFFTEHGVTPVDLRWYAGVEQFGYSLVSQPVMALLGVRLTGVLTLVAGPVLMAVLFRRTGAARPLLGALLGVAGFAGNLVSGRVTYGLGVCFGLAAMILLTVPRWRRLAAVPAFLAGATSPVAGLFTGLAGAALILSALRPGSAPISPNSSRAPTALPTDSPLTTPARQPRTSQALTALLHGPSPGPAEPGARTDRRVRDGLLLAVPAAVPLAVTALLFGDGGWMNISRTDTLHAVVTGLLVALLVPLRPVRIGALLSSAGVLAAALIHTPVGLNATRLATMFALPVLAAYATWPRRAMLRTPLGAVPRTAEGFAETSAATRRWRPAVALLALIVAVAWWQPMVVPGDVRDIGNPSADEAYFRPLRDRLAAGTLTGRVEIPTTRSYWEAASMGGIPLARGWLRQADIDRNPLFFTTVPGASGTGVPLTADSYRAWLDNEAVQFVAVPDVDLAWPGRTEAEMVTAGLPYLSLVWSDAHWRLYEVADPRPIVAAPATLVRQDGATIVFDAPAAGEVPVRVRHHRWLTASGGATVTADGEWTRVRVPAAGRYTLTSSLI</sequence>
<keyword evidence="2" id="KW-0472">Membrane</keyword>
<dbReference type="AlphaFoldDB" id="A0A7W7MGC4"/>
<gene>
    <name evidence="3" type="ORF">BJ964_003458</name>
</gene>
<feature type="transmembrane region" description="Helical" evidence="2">
    <location>
        <begin position="84"/>
        <end position="109"/>
    </location>
</feature>
<feature type="region of interest" description="Disordered" evidence="1">
    <location>
        <begin position="199"/>
        <end position="222"/>
    </location>
</feature>
<accession>A0A7W7MGC4</accession>
<keyword evidence="2" id="KW-0812">Transmembrane</keyword>
<comment type="caution">
    <text evidence="3">The sequence shown here is derived from an EMBL/GenBank/DDBJ whole genome shotgun (WGS) entry which is preliminary data.</text>
</comment>
<name>A0A7W7MGC4_9ACTN</name>
<dbReference type="EMBL" id="JACHNC010000001">
    <property type="protein sequence ID" value="MBB4749297.1"/>
    <property type="molecule type" value="Genomic_DNA"/>
</dbReference>
<feature type="transmembrane region" description="Helical" evidence="2">
    <location>
        <begin position="285"/>
        <end position="301"/>
    </location>
</feature>
<feature type="transmembrane region" description="Helical" evidence="2">
    <location>
        <begin position="166"/>
        <end position="192"/>
    </location>
</feature>
<feature type="transmembrane region" description="Helical" evidence="2">
    <location>
        <begin position="380"/>
        <end position="398"/>
    </location>
</feature>
<evidence type="ECO:0000256" key="2">
    <source>
        <dbReference type="SAM" id="Phobius"/>
    </source>
</evidence>
<evidence type="ECO:0000256" key="1">
    <source>
        <dbReference type="SAM" id="MobiDB-lite"/>
    </source>
</evidence>
<feature type="transmembrane region" description="Helical" evidence="2">
    <location>
        <begin position="255"/>
        <end position="273"/>
    </location>
</feature>
<reference evidence="3 4" key="1">
    <citation type="submission" date="2020-08" db="EMBL/GenBank/DDBJ databases">
        <title>Sequencing the genomes of 1000 actinobacteria strains.</title>
        <authorList>
            <person name="Klenk H.-P."/>
        </authorList>
    </citation>
    <scope>NUCLEOTIDE SEQUENCE [LARGE SCALE GENOMIC DNA]</scope>
    <source>
        <strain evidence="3 4">DSM 43150</strain>
    </source>
</reference>
<feature type="transmembrane region" description="Helical" evidence="2">
    <location>
        <begin position="121"/>
        <end position="154"/>
    </location>
</feature>
<evidence type="ECO:0000313" key="4">
    <source>
        <dbReference type="Proteomes" id="UP000590511"/>
    </source>
</evidence>
<organism evidence="3 4">
    <name type="scientific">Actinoplanes lobatus</name>
    <dbReference type="NCBI Taxonomy" id="113568"/>
    <lineage>
        <taxon>Bacteria</taxon>
        <taxon>Bacillati</taxon>
        <taxon>Actinomycetota</taxon>
        <taxon>Actinomycetes</taxon>
        <taxon>Micromonosporales</taxon>
        <taxon>Micromonosporaceae</taxon>
        <taxon>Actinoplanes</taxon>
    </lineage>
</organism>
<dbReference type="Proteomes" id="UP000590511">
    <property type="component" value="Unassembled WGS sequence"/>
</dbReference>
<proteinExistence type="predicted"/>
<feature type="transmembrane region" description="Helical" evidence="2">
    <location>
        <begin position="21"/>
        <end position="39"/>
    </location>
</feature>
<protein>
    <submittedName>
        <fullName evidence="3">Uncharacterized protein</fullName>
    </submittedName>
</protein>
<feature type="transmembrane region" description="Helical" evidence="2">
    <location>
        <begin position="329"/>
        <end position="347"/>
    </location>
</feature>